<keyword evidence="2 3" id="KW-0456">Lyase</keyword>
<comment type="catalytic activity">
    <reaction evidence="3">
        <text>5-enolpyruvoyl-6-hydroxy-2-succinyl-cyclohex-3-ene-1-carboxylate = (1R,6R)-6-hydroxy-2-succinyl-cyclohexa-2,4-diene-1-carboxylate + pyruvate</text>
        <dbReference type="Rhea" id="RHEA:25597"/>
        <dbReference type="ChEBI" id="CHEBI:15361"/>
        <dbReference type="ChEBI" id="CHEBI:58689"/>
        <dbReference type="ChEBI" id="CHEBI:58818"/>
        <dbReference type="EC" id="4.2.99.20"/>
    </reaction>
</comment>
<organism evidence="5 6">
    <name type="scientific">Stygiobacter electus</name>
    <dbReference type="NCBI Taxonomy" id="3032292"/>
    <lineage>
        <taxon>Bacteria</taxon>
        <taxon>Pseudomonadati</taxon>
        <taxon>Ignavibacteriota</taxon>
        <taxon>Ignavibacteria</taxon>
        <taxon>Ignavibacteriales</taxon>
        <taxon>Melioribacteraceae</taxon>
        <taxon>Stygiobacter</taxon>
    </lineage>
</organism>
<evidence type="ECO:0000256" key="1">
    <source>
        <dbReference type="ARBA" id="ARBA00022428"/>
    </source>
</evidence>
<dbReference type="SUPFAM" id="SSF53474">
    <property type="entry name" value="alpha/beta-Hydrolases"/>
    <property type="match status" value="1"/>
</dbReference>
<dbReference type="InterPro" id="IPR000073">
    <property type="entry name" value="AB_hydrolase_1"/>
</dbReference>
<dbReference type="PRINTS" id="PR00111">
    <property type="entry name" value="ABHYDROLASE"/>
</dbReference>
<keyword evidence="1 3" id="KW-0474">Menaquinone biosynthesis</keyword>
<evidence type="ECO:0000256" key="3">
    <source>
        <dbReference type="HAMAP-Rule" id="MF_01660"/>
    </source>
</evidence>
<accession>A0AAE3NYV9</accession>
<comment type="similarity">
    <text evidence="3">Belongs to the AB hydrolase superfamily. MenH family.</text>
</comment>
<dbReference type="NCBIfam" id="TIGR03695">
    <property type="entry name" value="menH_SHCHC"/>
    <property type="match status" value="1"/>
</dbReference>
<comment type="subunit">
    <text evidence="3">Monomer.</text>
</comment>
<dbReference type="HAMAP" id="MF_01660">
    <property type="entry name" value="MenH"/>
    <property type="match status" value="1"/>
</dbReference>
<reference evidence="5" key="1">
    <citation type="submission" date="2023-03" db="EMBL/GenBank/DDBJ databases">
        <title>Stygiobacter electus gen. nov., sp. nov., facultatively anaerobic thermotolerant bacterium of the class Ignavibacteria from a well of Yessentuki mineral water deposit.</title>
        <authorList>
            <person name="Podosokorskaya O.A."/>
            <person name="Elcheninov A.G."/>
            <person name="Petrova N.F."/>
            <person name="Zavarzina D.G."/>
            <person name="Kublanov I.V."/>
            <person name="Merkel A.Y."/>
        </authorList>
    </citation>
    <scope>NUCLEOTIDE SEQUENCE</scope>
    <source>
        <strain evidence="5">09-Me</strain>
    </source>
</reference>
<dbReference type="GO" id="GO:0009234">
    <property type="term" value="P:menaquinone biosynthetic process"/>
    <property type="evidence" value="ECO:0007669"/>
    <property type="project" value="UniProtKB-UniRule"/>
</dbReference>
<feature type="domain" description="AB hydrolase-1" evidence="4">
    <location>
        <begin position="25"/>
        <end position="258"/>
    </location>
</feature>
<dbReference type="Pfam" id="PF00561">
    <property type="entry name" value="Abhydrolase_1"/>
    <property type="match status" value="1"/>
</dbReference>
<sequence>MKLNLDGINFHILIDESKISQKKIPILFLHGFTGSSEDWEFIFDFIPQNYLPFAIDLIGHGKTDSPNDPKFYTCTSIVNQINSILNFFNFDKIILVGYSMGGRIALSYSLKNIDKILALVLESTTAGIESIEEKKKRVEQDFLLSEFIINEGVEKFIEYWFNTPLFSELKQLENFNQIIEKRKLNNPIGLANTLKSFSTGLMNSYWDKLNLINFPVLLITGGKDEKYTSQNFLMNNLIPNSRHKIIPNANHNTHLEKPELFTNFVLEFLNKFKGSNEIQLD</sequence>
<comment type="caution">
    <text evidence="5">The sequence shown here is derived from an EMBL/GenBank/DDBJ whole genome shotgun (WGS) entry which is preliminary data.</text>
</comment>
<dbReference type="GO" id="GO:0070205">
    <property type="term" value="F:2-succinyl-6-hydroxy-2,4-cyclohexadiene-1-carboxylate synthase activity"/>
    <property type="evidence" value="ECO:0007669"/>
    <property type="project" value="UniProtKB-UniRule"/>
</dbReference>
<gene>
    <name evidence="3 5" type="primary">menH</name>
    <name evidence="5" type="ORF">P0M35_03390</name>
</gene>
<dbReference type="Proteomes" id="UP001221302">
    <property type="component" value="Unassembled WGS sequence"/>
</dbReference>
<protein>
    <recommendedName>
        <fullName evidence="3">Putative 2-succinyl-6-hydroxy-2,4-cyclohexadiene-1-carboxylate synthase</fullName>
        <shortName evidence="3">SHCHC synthase</shortName>
        <ecNumber evidence="3">4.2.99.20</ecNumber>
    </recommendedName>
</protein>
<dbReference type="Gene3D" id="3.40.50.1820">
    <property type="entry name" value="alpha/beta hydrolase"/>
    <property type="match status" value="1"/>
</dbReference>
<dbReference type="EMBL" id="JARGDL010000003">
    <property type="protein sequence ID" value="MDF1611179.1"/>
    <property type="molecule type" value="Genomic_DNA"/>
</dbReference>
<comment type="pathway">
    <text evidence="3">Quinol/quinone metabolism; 1,4-dihydroxy-2-naphthoate biosynthesis; 1,4-dihydroxy-2-naphthoate from chorismate: step 3/7.</text>
</comment>
<dbReference type="EC" id="4.2.99.20" evidence="3"/>
<proteinExistence type="inferred from homology"/>
<evidence type="ECO:0000256" key="2">
    <source>
        <dbReference type="ARBA" id="ARBA00023239"/>
    </source>
</evidence>
<evidence type="ECO:0000313" key="5">
    <source>
        <dbReference type="EMBL" id="MDF1611179.1"/>
    </source>
</evidence>
<comment type="function">
    <text evidence="3">Catalyzes a proton abstraction reaction that results in 2,5-elimination of pyruvate from 2-succinyl-5-enolpyruvyl-6-hydroxy-3-cyclohexene-1-carboxylate (SEPHCHC) and the formation of 2-succinyl-6-hydroxy-2,4-cyclohexadiene-1-carboxylate (SHCHC).</text>
</comment>
<evidence type="ECO:0000259" key="4">
    <source>
        <dbReference type="Pfam" id="PF00561"/>
    </source>
</evidence>
<evidence type="ECO:0000313" key="6">
    <source>
        <dbReference type="Proteomes" id="UP001221302"/>
    </source>
</evidence>
<dbReference type="InterPro" id="IPR029058">
    <property type="entry name" value="AB_hydrolase_fold"/>
</dbReference>
<dbReference type="PANTHER" id="PTHR42916">
    <property type="entry name" value="2-SUCCINYL-5-ENOLPYRUVYL-6-HYDROXY-3-CYCLOHEXENE-1-CARBOXYLATE SYNTHASE"/>
    <property type="match status" value="1"/>
</dbReference>
<name>A0AAE3NYV9_9BACT</name>
<dbReference type="PANTHER" id="PTHR42916:SF1">
    <property type="entry name" value="PROTEIN PHYLLO, CHLOROPLASTIC"/>
    <property type="match status" value="1"/>
</dbReference>
<dbReference type="AlphaFoldDB" id="A0AAE3NYV9"/>
<comment type="pathway">
    <text evidence="3">Quinol/quinone metabolism; menaquinone biosynthesis.</text>
</comment>
<dbReference type="InterPro" id="IPR022485">
    <property type="entry name" value="SHCHC_synthase_MenH"/>
</dbReference>
<dbReference type="RefSeq" id="WP_321534946.1">
    <property type="nucleotide sequence ID" value="NZ_JARGDL010000003.1"/>
</dbReference>
<keyword evidence="6" id="KW-1185">Reference proteome</keyword>